<accession>A0A6V7INB2</accession>
<dbReference type="GO" id="GO:0005096">
    <property type="term" value="F:GTPase activator activity"/>
    <property type="evidence" value="ECO:0007669"/>
    <property type="project" value="TreeGrafter"/>
</dbReference>
<reference evidence="3" key="1">
    <citation type="submission" date="2020-07" db="EMBL/GenBank/DDBJ databases">
        <authorList>
            <person name="Ferguson B K."/>
        </authorList>
    </citation>
    <scope>NUCLEOTIDE SEQUENCE</scope>
    <source>
        <strain evidence="3">L06</strain>
    </source>
</reference>
<feature type="compositionally biased region" description="Low complexity" evidence="1">
    <location>
        <begin position="613"/>
        <end position="622"/>
    </location>
</feature>
<dbReference type="PANTHER" id="PTHR15670">
    <property type="entry name" value="RHO GTPASE ACTIVATING PROTEIN 11A"/>
    <property type="match status" value="1"/>
</dbReference>
<sequence>MLIYNIPNVNKVHQAVTTNLRALGVKSRVKRSNVKSENNTADNLNRVRKIFGAPLSHQKFDSVKLSNGAVVSVPVFVKQAVSYLDLHLNQEGLFRKAGSQTRQKELVARFDNANELTDKYNPIDVANCLKKYLRDLPEAIIPNEFHDVFVRSGLLKFCKIEAILMASLLLPPKNLATLAYLMDFFQRVAAYESLNKMSIDNLSKVIGPNIMPVRETSMAAVQNRLNAHLAIVKILIENARKIGLLPKEILETIMSDSNTSPGVDLNHSGSSSKQKKKKHRSGSLTRMFNGLKKMVSKNGSPENNETTARRSVLSDATPLSPGKSTKKRKNSDPPAATTITSKKKRHSASRTLFSSPISDDPNPTEVKSLLKADKSRRLGLNFDRFVSKSRPKITELEVEPEKPSPLIERRWSMASGAARHVKKRNIKKTSASSLIGSRVKQTLTEEYDGIFMEADVNLSDSEMSPVPLKNRRSSANRHTIETVDSDEEYVKIPKSEYEEIKHLVSAMESRIDRELEPIENSYCVDSASQVQSKYEKVLGEASIESITPADQLARRLSKELKIRKPSERKVIRSPSARKIGTIRRRSQEKPTNKRRISRAASWHISDQHEQKQQKQQKQQQQQLATQSESVCSEETNARLDFLRRQLNTLISHTAEHTQPTISYCTVEESHQTTLRHVRRASSFHGNEMEQKAPYYNTRMANLKKTNSQKNVLPSTNEHTMETESLTWKNASIYLDSERHTAKSLFLRKNISPGMIGQTGRDSIAKLRTQNAGMVLAKAKLFDHDCKNQQDSIQRVRKSSVHSASRDIKVAETPPPPPPPKVERKKNCKSPKNQHEIRFKVANGGHPSLTCDQENSVNNEIVNEDNATHKTPHIKKPLATKTPKSARSLVRRAPLEMSRTRTPLKAVPLVGTPKRHSPRNTFKARQVTRTINID</sequence>
<dbReference type="Pfam" id="PF00620">
    <property type="entry name" value="RhoGAP"/>
    <property type="match status" value="1"/>
</dbReference>
<dbReference type="AlphaFoldDB" id="A0A6V7INB2"/>
<feature type="region of interest" description="Disordered" evidence="1">
    <location>
        <begin position="789"/>
        <end position="831"/>
    </location>
</feature>
<dbReference type="GO" id="GO:0007165">
    <property type="term" value="P:signal transduction"/>
    <property type="evidence" value="ECO:0007669"/>
    <property type="project" value="InterPro"/>
</dbReference>
<dbReference type="InterPro" id="IPR008936">
    <property type="entry name" value="Rho_GTPase_activation_prot"/>
</dbReference>
<evidence type="ECO:0000256" key="1">
    <source>
        <dbReference type="SAM" id="MobiDB-lite"/>
    </source>
</evidence>
<evidence type="ECO:0000259" key="2">
    <source>
        <dbReference type="PROSITE" id="PS50238"/>
    </source>
</evidence>
<evidence type="ECO:0000313" key="3">
    <source>
        <dbReference type="EMBL" id="CAD1540576.1"/>
    </source>
</evidence>
<feature type="region of interest" description="Disordered" evidence="1">
    <location>
        <begin position="566"/>
        <end position="630"/>
    </location>
</feature>
<dbReference type="EMBL" id="CADCXW020000007">
    <property type="protein sequence ID" value="CAD1540576.1"/>
    <property type="molecule type" value="Genomic_DNA"/>
</dbReference>
<organism evidence="3">
    <name type="scientific">Bracon brevicornis</name>
    <dbReference type="NCBI Taxonomy" id="1563983"/>
    <lineage>
        <taxon>Eukaryota</taxon>
        <taxon>Metazoa</taxon>
        <taxon>Ecdysozoa</taxon>
        <taxon>Arthropoda</taxon>
        <taxon>Hexapoda</taxon>
        <taxon>Insecta</taxon>
        <taxon>Pterygota</taxon>
        <taxon>Neoptera</taxon>
        <taxon>Endopterygota</taxon>
        <taxon>Hymenoptera</taxon>
        <taxon>Apocrita</taxon>
        <taxon>Ichneumonoidea</taxon>
        <taxon>Braconidae</taxon>
        <taxon>Braconinae</taxon>
        <taxon>Bracon</taxon>
    </lineage>
</organism>
<dbReference type="PROSITE" id="PS50238">
    <property type="entry name" value="RHOGAP"/>
    <property type="match status" value="1"/>
</dbReference>
<dbReference type="InterPro" id="IPR042869">
    <property type="entry name" value="ARHGAP11A/B"/>
</dbReference>
<proteinExistence type="predicted"/>
<dbReference type="SUPFAM" id="SSF48350">
    <property type="entry name" value="GTPase activation domain, GAP"/>
    <property type="match status" value="1"/>
</dbReference>
<dbReference type="InterPro" id="IPR000198">
    <property type="entry name" value="RhoGAP_dom"/>
</dbReference>
<feature type="domain" description="Rho-GAP" evidence="2">
    <location>
        <begin position="63"/>
        <end position="243"/>
    </location>
</feature>
<dbReference type="Gene3D" id="1.10.555.10">
    <property type="entry name" value="Rho GTPase activation protein"/>
    <property type="match status" value="1"/>
</dbReference>
<dbReference type="SMART" id="SM00324">
    <property type="entry name" value="RhoGAP"/>
    <property type="match status" value="1"/>
</dbReference>
<name>A0A6V7INB2_9HYME</name>
<feature type="region of interest" description="Disordered" evidence="1">
    <location>
        <begin position="256"/>
        <end position="364"/>
    </location>
</feature>
<gene>
    <name evidence="3" type="ORF">BBRV_LOCUS28619</name>
</gene>
<feature type="compositionally biased region" description="Polar residues" evidence="1">
    <location>
        <begin position="297"/>
        <end position="306"/>
    </location>
</feature>
<dbReference type="PANTHER" id="PTHR15670:SF4">
    <property type="entry name" value="RHO GTPASE-ACTIVATING PROTEIN 11A"/>
    <property type="match status" value="1"/>
</dbReference>
<protein>
    <recommendedName>
        <fullName evidence="2">Rho-GAP domain-containing protein</fullName>
    </recommendedName>
</protein>